<evidence type="ECO:0000313" key="2">
    <source>
        <dbReference type="Proteomes" id="UP000000552"/>
    </source>
</evidence>
<dbReference type="Proteomes" id="UP000000552">
    <property type="component" value="Chromosome"/>
</dbReference>
<dbReference type="SMR" id="Q98E76"/>
<gene>
    <name evidence="1" type="ordered locus">msr4373</name>
</gene>
<proteinExistence type="predicted"/>
<protein>
    <submittedName>
        <fullName evidence="1">Msr4373 protein</fullName>
    </submittedName>
</protein>
<dbReference type="KEGG" id="mlo:msr4373"/>
<name>Q98E76_RHILO</name>
<reference evidence="1 2" key="1">
    <citation type="journal article" date="2000" name="DNA Res.">
        <title>Complete genome structure of the nitrogen-fixing symbiotic bacterium Mesorhizobium loti.</title>
        <authorList>
            <person name="Kaneko T."/>
            <person name="Nakamura Y."/>
            <person name="Sato S."/>
            <person name="Asamizu E."/>
            <person name="Kato T."/>
            <person name="Sasamoto S."/>
            <person name="Watanabe A."/>
            <person name="Idesawa K."/>
            <person name="Ishikawa A."/>
            <person name="Kawashima K."/>
            <person name="Kimura T."/>
            <person name="Kishida Y."/>
            <person name="Kiyokawa C."/>
            <person name="Kohara M."/>
            <person name="Matsumoto M."/>
            <person name="Matsuno A."/>
            <person name="Mochizuki Y."/>
            <person name="Nakayama S."/>
            <person name="Nakazaki N."/>
            <person name="Shimpo S."/>
            <person name="Sugimoto M."/>
            <person name="Takeuchi C."/>
            <person name="Yamada M."/>
            <person name="Tabata S."/>
        </authorList>
    </citation>
    <scope>NUCLEOTIDE SEQUENCE [LARGE SCALE GENOMIC DNA]</scope>
    <source>
        <strain evidence="2">LMG 29417 / CECT 9101 / MAFF 303099</strain>
    </source>
</reference>
<dbReference type="AlphaFoldDB" id="Q98E76"/>
<sequence length="58" mass="5933">MPSDIGGVIIGGAAGLATAGTLQAMGGLRRNGIETCGTPAGDWRWAPAARHDRLALRF</sequence>
<evidence type="ECO:0000313" key="1">
    <source>
        <dbReference type="EMBL" id="BAB51044.1"/>
    </source>
</evidence>
<accession>Q98E76</accession>
<dbReference type="EMBL" id="BA000012">
    <property type="protein sequence ID" value="BAB51044.1"/>
    <property type="molecule type" value="Genomic_DNA"/>
</dbReference>
<dbReference type="HOGENOM" id="CLU_3027032_0_0_5"/>
<organism evidence="1 2">
    <name type="scientific">Mesorhizobium japonicum (strain LMG 29417 / CECT 9101 / MAFF 303099)</name>
    <name type="common">Mesorhizobium loti (strain MAFF 303099)</name>
    <dbReference type="NCBI Taxonomy" id="266835"/>
    <lineage>
        <taxon>Bacteria</taxon>
        <taxon>Pseudomonadati</taxon>
        <taxon>Pseudomonadota</taxon>
        <taxon>Alphaproteobacteria</taxon>
        <taxon>Hyphomicrobiales</taxon>
        <taxon>Phyllobacteriaceae</taxon>
        <taxon>Mesorhizobium</taxon>
    </lineage>
</organism>